<feature type="region of interest" description="Disordered" evidence="5">
    <location>
        <begin position="292"/>
        <end position="370"/>
    </location>
</feature>
<feature type="compositionally biased region" description="Polar residues" evidence="5">
    <location>
        <begin position="336"/>
        <end position="348"/>
    </location>
</feature>
<gene>
    <name evidence="7" type="ORF">OOU_Y34scaffold00497g4</name>
</gene>
<feature type="region of interest" description="Disordered" evidence="5">
    <location>
        <begin position="537"/>
        <end position="564"/>
    </location>
</feature>
<dbReference type="AlphaFoldDB" id="A0AA97P011"/>
<keyword evidence="2 6" id="KW-0812">Transmembrane</keyword>
<feature type="region of interest" description="Disordered" evidence="5">
    <location>
        <begin position="865"/>
        <end position="914"/>
    </location>
</feature>
<reference evidence="7" key="1">
    <citation type="journal article" date="2012" name="PLoS Genet.">
        <title>Comparative analysis of the genomes of two field isolates of the rice blast fungus Magnaporthe oryzae.</title>
        <authorList>
            <person name="Xue M."/>
            <person name="Yang J."/>
            <person name="Li Z."/>
            <person name="Hu S."/>
            <person name="Yao N."/>
            <person name="Dean R.A."/>
            <person name="Zhao W."/>
            <person name="Shen M."/>
            <person name="Zhang H."/>
            <person name="Li C."/>
            <person name="Liu L."/>
            <person name="Cao L."/>
            <person name="Xu X."/>
            <person name="Xing Y."/>
            <person name="Hsiang T."/>
            <person name="Zhang Z."/>
            <person name="Xu J.R."/>
            <person name="Peng Y.L."/>
        </authorList>
    </citation>
    <scope>NUCLEOTIDE SEQUENCE</scope>
    <source>
        <strain evidence="7">Y34</strain>
    </source>
</reference>
<dbReference type="InterPro" id="IPR018819">
    <property type="entry name" value="Nur1/Mug154"/>
</dbReference>
<feature type="compositionally biased region" description="Basic residues" evidence="5">
    <location>
        <begin position="1082"/>
        <end position="1092"/>
    </location>
</feature>
<feature type="transmembrane region" description="Helical" evidence="6">
    <location>
        <begin position="1197"/>
        <end position="1216"/>
    </location>
</feature>
<dbReference type="GO" id="GO:0007096">
    <property type="term" value="P:regulation of exit from mitosis"/>
    <property type="evidence" value="ECO:0007669"/>
    <property type="project" value="TreeGrafter"/>
</dbReference>
<feature type="compositionally biased region" description="Polar residues" evidence="5">
    <location>
        <begin position="1062"/>
        <end position="1071"/>
    </location>
</feature>
<keyword evidence="4 6" id="KW-0472">Membrane</keyword>
<dbReference type="GO" id="GO:0012505">
    <property type="term" value="C:endomembrane system"/>
    <property type="evidence" value="ECO:0007669"/>
    <property type="project" value="UniProtKB-SubCell"/>
</dbReference>
<evidence type="ECO:0000313" key="7">
    <source>
        <dbReference type="EMBL" id="ELQ39446.1"/>
    </source>
</evidence>
<feature type="compositionally biased region" description="Basic and acidic residues" evidence="5">
    <location>
        <begin position="1072"/>
        <end position="1081"/>
    </location>
</feature>
<name>A0AA97P011_PYRO3</name>
<keyword evidence="3 6" id="KW-1133">Transmembrane helix</keyword>
<feature type="compositionally biased region" description="Polar residues" evidence="5">
    <location>
        <begin position="1093"/>
        <end position="1104"/>
    </location>
</feature>
<evidence type="ECO:0000256" key="2">
    <source>
        <dbReference type="ARBA" id="ARBA00022692"/>
    </source>
</evidence>
<evidence type="ECO:0000256" key="5">
    <source>
        <dbReference type="SAM" id="MobiDB-lite"/>
    </source>
</evidence>
<dbReference type="Proteomes" id="UP000011086">
    <property type="component" value="Unassembled WGS sequence"/>
</dbReference>
<feature type="compositionally biased region" description="Polar residues" evidence="5">
    <location>
        <begin position="872"/>
        <end position="889"/>
    </location>
</feature>
<evidence type="ECO:0000256" key="6">
    <source>
        <dbReference type="SAM" id="Phobius"/>
    </source>
</evidence>
<feature type="region of interest" description="Disordered" evidence="5">
    <location>
        <begin position="765"/>
        <end position="844"/>
    </location>
</feature>
<dbReference type="Pfam" id="PF10332">
    <property type="entry name" value="DUF2418"/>
    <property type="match status" value="1"/>
</dbReference>
<dbReference type="EMBL" id="JH793595">
    <property type="protein sequence ID" value="ELQ39446.1"/>
    <property type="molecule type" value="Genomic_DNA"/>
</dbReference>
<proteinExistence type="predicted"/>
<sequence>MPPRQRLVRRRPLSERISGWLNPSDFLLWASEEIKTRDLDAASVGTKIAVGANVVFLIARANYGATITGDDVFSEPRFNWATLFAKQVVWVLALGSIINALSLTYQKRHYRLFEANLEQKPGTPSAHRVQVQSSPMSSSPMRLLAGALGSDSAESRAHPDKTRDVWEIAVWDPIPACLQGIIYFSPIHVLVYMFALPLDPMENRPSVTVFKSLVMQVILSLMLQMLQVMNDQRQKDAALVQREVMREYDTKYVHPRLHPLVRDVGIQTAAEGDEDLVETGVATTLIRRGFQTHPNPNYMKHIDPDSVAKPKAPAVSMSSRLVTPASRNRYSDTFGLAQQPSARQTRQSMPALASTPVSSTSTSTAANQQAVSTGTNFGGSLGVFTHGNSPLKKATSLNEINNAAGYASPRNSREMAAMEQREAADRMQRRETPLKLTETADAPEQQQHTGFTPTDTLGTVAVPIAKAGSTQQAHVMNNSFYLQMVGMSLRPGNRPERGGTIRRLAERGSFIVETPPANGSHDEELNPDDLTLVIPEPIPNSPQEMSSDAHARHSSPRLGANTEKGRDQLHPALRPVRKGDMVIRSSPVPSPLANEYIPRGSHQHLGQAIVASSSPQRIRKQISPRLLHINIDNLRAQGFNPETGLFDSLSSTESITRDESHHMSFRARHRHGGGSKDGLPVKVPRLQGTLVMESMIENPGQHGQSASTNTSTDSSSATTIHKPASPRMPSYVPGQPDVIKFVKELGEDHESREIDKITRVNHHEAVPLVTTAEDEDTASQYGNVKVTDDQPGRAPTQHQQSLETTTRSRVTASPVENQTKKSINQDRSFLDSRQPQRRGQDSPDTAALSLTNREVPEVHQIILNKQLDQESNRSLLQPPSTRHPQQENKAGSGLRTPRTQMEKKPQQSGSHKVNVAEDRLSAQEYLPQENVHTRLQEKRQSIESTQICKTKSPKASAPVPRQAACTLTTTTTGNGFDQAHRLPLKATSRQGALGRTLRVHLCPESEPKSHTLLYSRRAAGPKNSLEAGSLPSRSMKRSPSLQDHHPAIPAIASTSTAWLSRSTPSTVSKLQCTREKTEALVKRKPPPPRAKTRSTFTSTSPRAFSTSARSEAARILWGISPAKKLLDHQRLLAAAALSAEKAGIVDPESKPKKVLQTEAKKKSPSGGNEVDTHSSGKPKMPVQGEPAEEFQGFSARLRLIMAGWSMAGLLFAWIVLKRYWDAAAPVFTENSAMRERLAKGRPIVGDIISLVLAANAVFVAVLASV</sequence>
<feature type="region of interest" description="Disordered" evidence="5">
    <location>
        <begin position="1148"/>
        <end position="1185"/>
    </location>
</feature>
<dbReference type="GO" id="GO:0043007">
    <property type="term" value="P:maintenance of rDNA"/>
    <property type="evidence" value="ECO:0007669"/>
    <property type="project" value="TreeGrafter"/>
</dbReference>
<feature type="compositionally biased region" description="Low complexity" evidence="5">
    <location>
        <begin position="350"/>
        <end position="370"/>
    </location>
</feature>
<feature type="region of interest" description="Disordered" evidence="5">
    <location>
        <begin position="404"/>
        <end position="429"/>
    </location>
</feature>
<organism evidence="7">
    <name type="scientific">Pyricularia oryzae (strain Y34)</name>
    <name type="common">Rice blast fungus</name>
    <name type="synonym">Magnaporthe oryzae</name>
    <dbReference type="NCBI Taxonomy" id="1143189"/>
    <lineage>
        <taxon>Eukaryota</taxon>
        <taxon>Fungi</taxon>
        <taxon>Dikarya</taxon>
        <taxon>Ascomycota</taxon>
        <taxon>Pezizomycotina</taxon>
        <taxon>Sordariomycetes</taxon>
        <taxon>Sordariomycetidae</taxon>
        <taxon>Magnaporthales</taxon>
        <taxon>Pyriculariaceae</taxon>
        <taxon>Pyricularia</taxon>
    </lineage>
</organism>
<feature type="region of interest" description="Disordered" evidence="5">
    <location>
        <begin position="699"/>
        <end position="734"/>
    </location>
</feature>
<feature type="region of interest" description="Disordered" evidence="5">
    <location>
        <begin position="1016"/>
        <end position="1045"/>
    </location>
</feature>
<dbReference type="PANTHER" id="PTHR28293:SF1">
    <property type="entry name" value="NUCLEAR RIM PROTEIN 1"/>
    <property type="match status" value="1"/>
</dbReference>
<comment type="subcellular location">
    <subcellularLocation>
        <location evidence="1">Endomembrane system</location>
        <topology evidence="1">Multi-pass membrane protein</topology>
    </subcellularLocation>
</comment>
<feature type="compositionally biased region" description="Low complexity" evidence="5">
    <location>
        <begin position="705"/>
        <end position="719"/>
    </location>
</feature>
<accession>A0AA97P011</accession>
<dbReference type="PANTHER" id="PTHR28293">
    <property type="entry name" value="NUCLEAR RIM PROTEIN 1"/>
    <property type="match status" value="1"/>
</dbReference>
<evidence type="ECO:0000256" key="3">
    <source>
        <dbReference type="ARBA" id="ARBA00022989"/>
    </source>
</evidence>
<feature type="region of interest" description="Disordered" evidence="5">
    <location>
        <begin position="1062"/>
        <end position="1104"/>
    </location>
</feature>
<feature type="transmembrane region" description="Helical" evidence="6">
    <location>
        <begin position="1243"/>
        <end position="1263"/>
    </location>
</feature>
<feature type="compositionally biased region" description="Polar residues" evidence="5">
    <location>
        <begin position="316"/>
        <end position="328"/>
    </location>
</feature>
<feature type="compositionally biased region" description="Polar residues" evidence="5">
    <location>
        <begin position="796"/>
        <end position="833"/>
    </location>
</feature>
<feature type="compositionally biased region" description="Basic and acidic residues" evidence="5">
    <location>
        <begin position="419"/>
        <end position="429"/>
    </location>
</feature>
<evidence type="ECO:0000256" key="1">
    <source>
        <dbReference type="ARBA" id="ARBA00004127"/>
    </source>
</evidence>
<evidence type="ECO:0000256" key="4">
    <source>
        <dbReference type="ARBA" id="ARBA00023136"/>
    </source>
</evidence>
<protein>
    <submittedName>
        <fullName evidence="7">Uncharacterized protein</fullName>
    </submittedName>
</protein>